<dbReference type="STRING" id="6293.A0A1I8EWS3"/>
<name>A0A1I8EWS3_WUCBA</name>
<reference evidence="1" key="1">
    <citation type="submission" date="2016-11" db="UniProtKB">
        <authorList>
            <consortium name="WormBaseParasite"/>
        </authorList>
    </citation>
    <scope>IDENTIFICATION</scope>
    <source>
        <strain evidence="1">pt0022</strain>
    </source>
</reference>
<dbReference type="AlphaFoldDB" id="A0A1I8EWS3"/>
<dbReference type="WBParaSite" id="maker-PairedContig_5819-snap-gene-0.6-mRNA-1">
    <property type="protein sequence ID" value="maker-PairedContig_5819-snap-gene-0.6-mRNA-1"/>
    <property type="gene ID" value="maker-PairedContig_5819-snap-gene-0.6"/>
</dbReference>
<accession>A0A1I8EWS3</accession>
<protein>
    <submittedName>
        <fullName evidence="1">Uncharacterized protein</fullName>
    </submittedName>
</protein>
<proteinExistence type="predicted"/>
<evidence type="ECO:0000313" key="1">
    <source>
        <dbReference type="WBParaSite" id="maker-PairedContig_5819-snap-gene-0.6-mRNA-1"/>
    </source>
</evidence>
<dbReference type="Gene3D" id="1.20.5.1890">
    <property type="match status" value="1"/>
</dbReference>
<sequence>MKYNTLMNGVKCQSTSNFVLIQGEILLYDGNGLVSNLDDINGCMAQKGKCITLALFYGIAPIQPIIVYIEKLGDAMRATNQLILMENSPNETFDPENVKFQYLFDSLRQELLQQLKETYQSSCQNKNNLLLLIKWLSISNPTLAAKLMLQRNDVIAKRIDGNLMVALCKSERLAIENIEFKGEQMEKEYNEIVLPIKEEFEDLFLNGSLNCSNPCSVLLLNEVQIKVLALLSLWKHHTLNL</sequence>
<organism evidence="1">
    <name type="scientific">Wuchereria bancrofti</name>
    <dbReference type="NCBI Taxonomy" id="6293"/>
    <lineage>
        <taxon>Eukaryota</taxon>
        <taxon>Metazoa</taxon>
        <taxon>Ecdysozoa</taxon>
        <taxon>Nematoda</taxon>
        <taxon>Chromadorea</taxon>
        <taxon>Rhabditida</taxon>
        <taxon>Spirurina</taxon>
        <taxon>Spiruromorpha</taxon>
        <taxon>Filarioidea</taxon>
        <taxon>Onchocercidae</taxon>
        <taxon>Wuchereria</taxon>
    </lineage>
</organism>